<proteinExistence type="predicted"/>
<evidence type="ECO:0000313" key="1">
    <source>
        <dbReference type="EMBL" id="CAB5212758.1"/>
    </source>
</evidence>
<accession>A0A6J7WJC2</accession>
<gene>
    <name evidence="1" type="ORF">UFOVP194_50</name>
</gene>
<organism evidence="1">
    <name type="scientific">uncultured Caudovirales phage</name>
    <dbReference type="NCBI Taxonomy" id="2100421"/>
    <lineage>
        <taxon>Viruses</taxon>
        <taxon>Duplodnaviria</taxon>
        <taxon>Heunggongvirae</taxon>
        <taxon>Uroviricota</taxon>
        <taxon>Caudoviricetes</taxon>
        <taxon>Peduoviridae</taxon>
        <taxon>Maltschvirus</taxon>
        <taxon>Maltschvirus maltsch</taxon>
    </lineage>
</organism>
<name>A0A6J7WJC2_9CAUD</name>
<protein>
    <submittedName>
        <fullName evidence="1">Uncharacterized protein</fullName>
    </submittedName>
</protein>
<dbReference type="EMBL" id="LR798238">
    <property type="protein sequence ID" value="CAB5212758.1"/>
    <property type="molecule type" value="Genomic_DNA"/>
</dbReference>
<reference evidence="1" key="1">
    <citation type="submission" date="2020-05" db="EMBL/GenBank/DDBJ databases">
        <authorList>
            <person name="Chiriac C."/>
            <person name="Salcher M."/>
            <person name="Ghai R."/>
            <person name="Kavagutti S V."/>
        </authorList>
    </citation>
    <scope>NUCLEOTIDE SEQUENCE</scope>
</reference>
<sequence>MPSSTIARGNSLSTFYIAPSLTPTSVLTAITAAQTFTVPGLLTTDIVNVIGFNGSQTAGIIIAEADCLTNNVLTIQFGNVTGGTLTPAAGVYTIQVVRAEGPLPVTAV</sequence>